<reference evidence="2 3" key="1">
    <citation type="submission" date="2019-07" db="EMBL/GenBank/DDBJ databases">
        <title>Whole genome shotgun sequence of Novosphingobium sediminis NBRC 106119.</title>
        <authorList>
            <person name="Hosoyama A."/>
            <person name="Uohara A."/>
            <person name="Ohji S."/>
            <person name="Ichikawa N."/>
        </authorList>
    </citation>
    <scope>NUCLEOTIDE SEQUENCE [LARGE SCALE GENOMIC DNA]</scope>
    <source>
        <strain evidence="2 3">NBRC 106119</strain>
    </source>
</reference>
<dbReference type="EMBL" id="BJYR01000029">
    <property type="protein sequence ID" value="GEO01895.1"/>
    <property type="molecule type" value="Genomic_DNA"/>
</dbReference>
<sequence length="178" mass="19101">MNIGEIRKNANGQLIGSVETLTITRTIGLRPVTSSNPRAPRYEIVALNDQRRWVIVGALFELSSNSTGESFYQGKIDDPSMAQPLYIAAFPREDGTMAIAWQRPRRRNTQLGSAEYGESDMFPADDAGGSDRGGEQAGDGRNDDGLGDSTATPPAKRVRANAKDGAEHDGALPPLVDA</sequence>
<name>A0A512AQA0_9SPHN</name>
<accession>A0A512AQA0</accession>
<feature type="compositionally biased region" description="Basic and acidic residues" evidence="1">
    <location>
        <begin position="161"/>
        <end position="170"/>
    </location>
</feature>
<feature type="compositionally biased region" description="Basic and acidic residues" evidence="1">
    <location>
        <begin position="132"/>
        <end position="144"/>
    </location>
</feature>
<gene>
    <name evidence="2" type="ORF">NSE01_37270</name>
</gene>
<dbReference type="OrthoDB" id="7408907at2"/>
<evidence type="ECO:0000256" key="1">
    <source>
        <dbReference type="SAM" id="MobiDB-lite"/>
    </source>
</evidence>
<proteinExistence type="predicted"/>
<protein>
    <recommendedName>
        <fullName evidence="4">DUF736 domain-containing protein</fullName>
    </recommendedName>
</protein>
<dbReference type="InterPro" id="IPR007948">
    <property type="entry name" value="DUF736"/>
</dbReference>
<organism evidence="2 3">
    <name type="scientific">Novosphingobium sediminis</name>
    <dbReference type="NCBI Taxonomy" id="707214"/>
    <lineage>
        <taxon>Bacteria</taxon>
        <taxon>Pseudomonadati</taxon>
        <taxon>Pseudomonadota</taxon>
        <taxon>Alphaproteobacteria</taxon>
        <taxon>Sphingomonadales</taxon>
        <taxon>Sphingomonadaceae</taxon>
        <taxon>Novosphingobium</taxon>
    </lineage>
</organism>
<keyword evidence="3" id="KW-1185">Reference proteome</keyword>
<dbReference type="AlphaFoldDB" id="A0A512AQA0"/>
<dbReference type="Pfam" id="PF05284">
    <property type="entry name" value="DUF736"/>
    <property type="match status" value="1"/>
</dbReference>
<comment type="caution">
    <text evidence="2">The sequence shown here is derived from an EMBL/GenBank/DDBJ whole genome shotgun (WGS) entry which is preliminary data.</text>
</comment>
<evidence type="ECO:0000313" key="2">
    <source>
        <dbReference type="EMBL" id="GEO01895.1"/>
    </source>
</evidence>
<dbReference type="RefSeq" id="WP_011608069.1">
    <property type="nucleotide sequence ID" value="NZ_BJYR01000029.1"/>
</dbReference>
<feature type="region of interest" description="Disordered" evidence="1">
    <location>
        <begin position="112"/>
        <end position="178"/>
    </location>
</feature>
<evidence type="ECO:0000313" key="3">
    <source>
        <dbReference type="Proteomes" id="UP000321464"/>
    </source>
</evidence>
<evidence type="ECO:0008006" key="4">
    <source>
        <dbReference type="Google" id="ProtNLM"/>
    </source>
</evidence>
<dbReference type="Proteomes" id="UP000321464">
    <property type="component" value="Unassembled WGS sequence"/>
</dbReference>